<comment type="caution">
    <text evidence="1">The sequence shown here is derived from an EMBL/GenBank/DDBJ whole genome shotgun (WGS) entry which is preliminary data.</text>
</comment>
<dbReference type="Proteomes" id="UP000620046">
    <property type="component" value="Unassembled WGS sequence"/>
</dbReference>
<dbReference type="EMBL" id="BMJA01000002">
    <property type="protein sequence ID" value="GGA34275.1"/>
    <property type="molecule type" value="Genomic_DNA"/>
</dbReference>
<evidence type="ECO:0000313" key="2">
    <source>
        <dbReference type="Proteomes" id="UP000620046"/>
    </source>
</evidence>
<keyword evidence="2" id="KW-1185">Reference proteome</keyword>
<accession>A0ABQ1G0F6</accession>
<organism evidence="1 2">
    <name type="scientific">Dyella nitratireducens</name>
    <dbReference type="NCBI Taxonomy" id="1849580"/>
    <lineage>
        <taxon>Bacteria</taxon>
        <taxon>Pseudomonadati</taxon>
        <taxon>Pseudomonadota</taxon>
        <taxon>Gammaproteobacteria</taxon>
        <taxon>Lysobacterales</taxon>
        <taxon>Rhodanobacteraceae</taxon>
        <taxon>Dyella</taxon>
    </lineage>
</organism>
<evidence type="ECO:0000313" key="1">
    <source>
        <dbReference type="EMBL" id="GGA34275.1"/>
    </source>
</evidence>
<sequence>MHDGKWVKNEWHLFKRRALGKFPYPPTTAQGNLRKLVGGDANPNIMIVIETAMLEFAR</sequence>
<proteinExistence type="predicted"/>
<reference evidence="2" key="1">
    <citation type="journal article" date="2019" name="Int. J. Syst. Evol. Microbiol.">
        <title>The Global Catalogue of Microorganisms (GCM) 10K type strain sequencing project: providing services to taxonomists for standard genome sequencing and annotation.</title>
        <authorList>
            <consortium name="The Broad Institute Genomics Platform"/>
            <consortium name="The Broad Institute Genome Sequencing Center for Infectious Disease"/>
            <person name="Wu L."/>
            <person name="Ma J."/>
        </authorList>
    </citation>
    <scope>NUCLEOTIDE SEQUENCE [LARGE SCALE GENOMIC DNA]</scope>
    <source>
        <strain evidence="2">CGMCC 1.15439</strain>
    </source>
</reference>
<name>A0ABQ1G0F6_9GAMM</name>
<gene>
    <name evidence="1" type="ORF">GCM10010981_24080</name>
</gene>
<protein>
    <submittedName>
        <fullName evidence="1">Uncharacterized protein</fullName>
    </submittedName>
</protein>